<evidence type="ECO:0000313" key="1">
    <source>
        <dbReference type="EMBL" id="GFO42665.1"/>
    </source>
</evidence>
<keyword evidence="2" id="KW-1185">Reference proteome</keyword>
<dbReference type="Proteomes" id="UP000735302">
    <property type="component" value="Unassembled WGS sequence"/>
</dbReference>
<reference evidence="1 2" key="1">
    <citation type="journal article" date="2021" name="Elife">
        <title>Chloroplast acquisition without the gene transfer in kleptoplastic sea slugs, Plakobranchus ocellatus.</title>
        <authorList>
            <person name="Maeda T."/>
            <person name="Takahashi S."/>
            <person name="Yoshida T."/>
            <person name="Shimamura S."/>
            <person name="Takaki Y."/>
            <person name="Nagai Y."/>
            <person name="Toyoda A."/>
            <person name="Suzuki Y."/>
            <person name="Arimoto A."/>
            <person name="Ishii H."/>
            <person name="Satoh N."/>
            <person name="Nishiyama T."/>
            <person name="Hasebe M."/>
            <person name="Maruyama T."/>
            <person name="Minagawa J."/>
            <person name="Obokata J."/>
            <person name="Shigenobu S."/>
        </authorList>
    </citation>
    <scope>NUCLEOTIDE SEQUENCE [LARGE SCALE GENOMIC DNA]</scope>
</reference>
<comment type="caution">
    <text evidence="1">The sequence shown here is derived from an EMBL/GenBank/DDBJ whole genome shotgun (WGS) entry which is preliminary data.</text>
</comment>
<dbReference type="InterPro" id="IPR052030">
    <property type="entry name" value="Peptidase_M20/M20A_hydrolases"/>
</dbReference>
<dbReference type="PANTHER" id="PTHR30575">
    <property type="entry name" value="PEPTIDASE M20"/>
    <property type="match status" value="1"/>
</dbReference>
<gene>
    <name evidence="1" type="ORF">PoB_006917000</name>
</gene>
<name>A0AAV4DFB3_9GAST</name>
<sequence length="198" mass="21786">MNSEKSFLCSAIERESSSLRAVSLDIWNHPELGYNEHHAHKVLTDFLESKGFCVEKHFVIPTAFKATAARKDFTEDTPIIGVMCEYDALPGIGHACGHNLIAILGLAVACAIKEAFDSGVLKGKPRYTLHAYLLNSSLITCAYDYYLQMIVLGCPAEEGEGGKIDLIEAGAYDDMDIAMMAHPSQFNLPKPVYVAKNW</sequence>
<organism evidence="1 2">
    <name type="scientific">Plakobranchus ocellatus</name>
    <dbReference type="NCBI Taxonomy" id="259542"/>
    <lineage>
        <taxon>Eukaryota</taxon>
        <taxon>Metazoa</taxon>
        <taxon>Spiralia</taxon>
        <taxon>Lophotrochozoa</taxon>
        <taxon>Mollusca</taxon>
        <taxon>Gastropoda</taxon>
        <taxon>Heterobranchia</taxon>
        <taxon>Euthyneura</taxon>
        <taxon>Panpulmonata</taxon>
        <taxon>Sacoglossa</taxon>
        <taxon>Placobranchoidea</taxon>
        <taxon>Plakobranchidae</taxon>
        <taxon>Plakobranchus</taxon>
    </lineage>
</organism>
<dbReference type="EMBL" id="BLXT01007816">
    <property type="protein sequence ID" value="GFO42665.1"/>
    <property type="molecule type" value="Genomic_DNA"/>
</dbReference>
<dbReference type="Gene3D" id="3.40.630.10">
    <property type="entry name" value="Zn peptidases"/>
    <property type="match status" value="1"/>
</dbReference>
<dbReference type="GO" id="GO:0016805">
    <property type="term" value="F:dipeptidase activity"/>
    <property type="evidence" value="ECO:0007669"/>
    <property type="project" value="TreeGrafter"/>
</dbReference>
<dbReference type="AlphaFoldDB" id="A0AAV4DFB3"/>
<evidence type="ECO:0000313" key="2">
    <source>
        <dbReference type="Proteomes" id="UP000735302"/>
    </source>
</evidence>
<protein>
    <submittedName>
        <fullName evidence="1">Peptidase m20 domain-containing protein 2</fullName>
    </submittedName>
</protein>
<proteinExistence type="predicted"/>
<dbReference type="SUPFAM" id="SSF53187">
    <property type="entry name" value="Zn-dependent exopeptidases"/>
    <property type="match status" value="1"/>
</dbReference>
<accession>A0AAV4DFB3</accession>
<dbReference type="PANTHER" id="PTHR30575:SF0">
    <property type="entry name" value="XAA-ARG DIPEPTIDASE"/>
    <property type="match status" value="1"/>
</dbReference>